<gene>
    <name evidence="1" type="ORF">PHYBOEH_005636</name>
</gene>
<dbReference type="Proteomes" id="UP000693981">
    <property type="component" value="Unassembled WGS sequence"/>
</dbReference>
<accession>A0A8T1WQC1</accession>
<sequence>MPFSTSGLLSPGRAFVGPRFAMWLLGINPSTGAAHKVTDLLVEDRQLLQQLGRASGPAQQPVGRLLLPLSAVPSPDQLCNSKLWVDNVDVDIEDQWANALQQPHCGFVALTVFKQPLRSGQAPPVSNVSSSIGTRLLLSNKHVNLWDFHVPPQTSCDLHQHLHPYVFINRTACETQGLDDKLQPEGPVTSFAAFEFRCVDVNDKDEHIHAFRNPGNVAVEQYIVEFKA</sequence>
<comment type="caution">
    <text evidence="1">The sequence shown here is derived from an EMBL/GenBank/DDBJ whole genome shotgun (WGS) entry which is preliminary data.</text>
</comment>
<dbReference type="OrthoDB" id="100145at2759"/>
<name>A0A8T1WQC1_9STRA</name>
<proteinExistence type="predicted"/>
<dbReference type="EMBL" id="JAGDFL010000297">
    <property type="protein sequence ID" value="KAG7394133.1"/>
    <property type="molecule type" value="Genomic_DNA"/>
</dbReference>
<dbReference type="AlphaFoldDB" id="A0A8T1WQC1"/>
<evidence type="ECO:0000313" key="1">
    <source>
        <dbReference type="EMBL" id="KAG7394133.1"/>
    </source>
</evidence>
<protein>
    <submittedName>
        <fullName evidence="1">Uncharacterized protein</fullName>
    </submittedName>
</protein>
<keyword evidence="2" id="KW-1185">Reference proteome</keyword>
<reference evidence="1" key="1">
    <citation type="submission" date="2021-02" db="EMBL/GenBank/DDBJ databases">
        <authorList>
            <person name="Palmer J.M."/>
        </authorList>
    </citation>
    <scope>NUCLEOTIDE SEQUENCE</scope>
    <source>
        <strain evidence="1">SCRP23</strain>
    </source>
</reference>
<evidence type="ECO:0000313" key="2">
    <source>
        <dbReference type="Proteomes" id="UP000693981"/>
    </source>
</evidence>
<organism evidence="1 2">
    <name type="scientific">Phytophthora boehmeriae</name>
    <dbReference type="NCBI Taxonomy" id="109152"/>
    <lineage>
        <taxon>Eukaryota</taxon>
        <taxon>Sar</taxon>
        <taxon>Stramenopiles</taxon>
        <taxon>Oomycota</taxon>
        <taxon>Peronosporomycetes</taxon>
        <taxon>Peronosporales</taxon>
        <taxon>Peronosporaceae</taxon>
        <taxon>Phytophthora</taxon>
    </lineage>
</organism>